<dbReference type="HOGENOM" id="CLU_098232_4_0_9"/>
<dbReference type="eggNOG" id="COG3601">
    <property type="taxonomic scope" value="Bacteria"/>
</dbReference>
<evidence type="ECO:0000256" key="1">
    <source>
        <dbReference type="SAM" id="Phobius"/>
    </source>
</evidence>
<dbReference type="Proteomes" id="UP000000719">
    <property type="component" value="Chromosome"/>
</dbReference>
<keyword evidence="3" id="KW-1185">Reference proteome</keyword>
<dbReference type="EMBL" id="CP001098">
    <property type="protein sequence ID" value="ACL68822.1"/>
    <property type="molecule type" value="Genomic_DNA"/>
</dbReference>
<keyword evidence="1" id="KW-0812">Transmembrane</keyword>
<dbReference type="InterPro" id="IPR030949">
    <property type="entry name" value="ECF_S_folate_fam"/>
</dbReference>
<feature type="transmembrane region" description="Helical" evidence="1">
    <location>
        <begin position="141"/>
        <end position="163"/>
    </location>
</feature>
<keyword evidence="1" id="KW-0472">Membrane</keyword>
<sequence>MISTRKIVYLAFLTAISIVLTRFLSIRLPMAGVESIRIGFGGLPIILAGVAFGPLAGGLVGFISDLVGYFINPMGAYMPHFTLTSALTGIIPGLVVFYLFRQKRTFWTLLVAIGIGQGITSVVLVPYFLQSLFLVPIKATIIPRMIGQLIHIPLYTYLSMVLINNKAINLTKD</sequence>
<dbReference type="GO" id="GO:0016020">
    <property type="term" value="C:membrane"/>
    <property type="evidence" value="ECO:0007669"/>
    <property type="project" value="InterPro"/>
</dbReference>
<feature type="transmembrane region" description="Helical" evidence="1">
    <location>
        <begin position="107"/>
        <end position="129"/>
    </location>
</feature>
<evidence type="ECO:0000313" key="3">
    <source>
        <dbReference type="Proteomes" id="UP000000719"/>
    </source>
</evidence>
<dbReference type="OrthoDB" id="4624at2"/>
<organism evidence="2 3">
    <name type="scientific">Halothermothrix orenii (strain H 168 / OCM 544 / DSM 9562)</name>
    <dbReference type="NCBI Taxonomy" id="373903"/>
    <lineage>
        <taxon>Bacteria</taxon>
        <taxon>Bacillati</taxon>
        <taxon>Bacillota</taxon>
        <taxon>Clostridia</taxon>
        <taxon>Halanaerobiales</taxon>
        <taxon>Halothermotrichaceae</taxon>
        <taxon>Halothermothrix</taxon>
    </lineage>
</organism>
<feature type="transmembrane region" description="Helical" evidence="1">
    <location>
        <begin position="77"/>
        <end position="100"/>
    </location>
</feature>
<feature type="transmembrane region" description="Helical" evidence="1">
    <location>
        <begin position="45"/>
        <end position="71"/>
    </location>
</feature>
<proteinExistence type="predicted"/>
<dbReference type="NCBIfam" id="TIGR04518">
    <property type="entry name" value="ECF_S_folT_fam"/>
    <property type="match status" value="1"/>
</dbReference>
<keyword evidence="2" id="KW-0808">Transferase</keyword>
<keyword evidence="2" id="KW-0418">Kinase</keyword>
<dbReference type="GO" id="GO:0016301">
    <property type="term" value="F:kinase activity"/>
    <property type="evidence" value="ECO:0007669"/>
    <property type="project" value="UniProtKB-KW"/>
</dbReference>
<dbReference type="KEGG" id="hor:Hore_00610"/>
<name>B8D068_HALOH</name>
<evidence type="ECO:0000313" key="2">
    <source>
        <dbReference type="EMBL" id="ACL68822.1"/>
    </source>
</evidence>
<dbReference type="InterPro" id="IPR009825">
    <property type="entry name" value="ECF_substrate-spec-like"/>
</dbReference>
<accession>B8D068</accession>
<keyword evidence="1" id="KW-1133">Transmembrane helix</keyword>
<dbReference type="AlphaFoldDB" id="B8D068"/>
<dbReference type="Pfam" id="PF07155">
    <property type="entry name" value="ECF-ribofla_trS"/>
    <property type="match status" value="1"/>
</dbReference>
<protein>
    <submittedName>
        <fullName evidence="2">Signal transduction histidine kinase, LytS</fullName>
    </submittedName>
</protein>
<feature type="transmembrane region" description="Helical" evidence="1">
    <location>
        <begin position="6"/>
        <end position="24"/>
    </location>
</feature>
<dbReference type="RefSeq" id="WP_012635021.1">
    <property type="nucleotide sequence ID" value="NC_011899.1"/>
</dbReference>
<gene>
    <name evidence="2" type="ordered locus">Hore_00610</name>
</gene>
<dbReference type="STRING" id="373903.Hore_00610"/>
<reference evidence="2 3" key="1">
    <citation type="journal article" date="2009" name="PLoS ONE">
        <title>Genome analysis of the anaerobic thermohalophilic bacterium Halothermothrix orenii.</title>
        <authorList>
            <person name="Mavromatis K."/>
            <person name="Ivanova N."/>
            <person name="Anderson I."/>
            <person name="Lykidis A."/>
            <person name="Hooper S.D."/>
            <person name="Sun H."/>
            <person name="Kunin V."/>
            <person name="Lapidus A."/>
            <person name="Hugenholtz P."/>
            <person name="Patel B."/>
            <person name="Kyrpides N.C."/>
        </authorList>
    </citation>
    <scope>NUCLEOTIDE SEQUENCE [LARGE SCALE GENOMIC DNA]</scope>
    <source>
        <strain evidence="3">H 168 / OCM 544 / DSM 9562</strain>
    </source>
</reference>
<dbReference type="Gene3D" id="1.10.1760.20">
    <property type="match status" value="1"/>
</dbReference>